<reference evidence="3" key="2">
    <citation type="submission" date="2024-08" db="EMBL/GenBank/DDBJ databases">
        <title>Draft genome assembly of Entamoeba nuttalli using a combination of long-read and short-read sequencing data.</title>
        <authorList>
            <person name="Tanaka M."/>
            <person name="Tachibana H."/>
        </authorList>
    </citation>
    <scope>NUCLEOTIDE SEQUENCE</scope>
    <source>
        <strain evidence="3">P19-061405</strain>
    </source>
</reference>
<accession>A0ABQ0DLT8</accession>
<dbReference type="Pfam" id="PF02186">
    <property type="entry name" value="TFIIE_beta"/>
    <property type="match status" value="1"/>
</dbReference>
<dbReference type="PANTHER" id="PTHR12716">
    <property type="entry name" value="TRANSCRIPTION INITIATION FACTOR IIE, BETA SUBUNIT"/>
    <property type="match status" value="1"/>
</dbReference>
<dbReference type="PROSITE" id="PS51351">
    <property type="entry name" value="TFIIE_BETA_C"/>
    <property type="match status" value="1"/>
</dbReference>
<comment type="caution">
    <text evidence="3">The sequence shown here is derived from an EMBL/GenBank/DDBJ whole genome shotgun (WGS) entry which is preliminary data.</text>
</comment>
<dbReference type="Proteomes" id="UP001628156">
    <property type="component" value="Unassembled WGS sequence"/>
</dbReference>
<evidence type="ECO:0000313" key="2">
    <source>
        <dbReference type="EMBL" id="GAB1221825.1"/>
    </source>
</evidence>
<protein>
    <recommendedName>
        <fullName evidence="1">TFIIE beta domain-containing protein</fullName>
    </recommendedName>
</protein>
<evidence type="ECO:0000313" key="4">
    <source>
        <dbReference type="Proteomes" id="UP001628156"/>
    </source>
</evidence>
<dbReference type="EMBL" id="BAAFRS010000085">
    <property type="protein sequence ID" value="GAB1221825.1"/>
    <property type="molecule type" value="Genomic_DNA"/>
</dbReference>
<organism evidence="3 4">
    <name type="scientific">Entamoeba nuttalli</name>
    <dbReference type="NCBI Taxonomy" id="412467"/>
    <lineage>
        <taxon>Eukaryota</taxon>
        <taxon>Amoebozoa</taxon>
        <taxon>Evosea</taxon>
        <taxon>Archamoebae</taxon>
        <taxon>Mastigamoebida</taxon>
        <taxon>Entamoebidae</taxon>
        <taxon>Entamoeba</taxon>
    </lineage>
</organism>
<proteinExistence type="predicted"/>
<name>A0ABQ0DLT8_9EUKA</name>
<dbReference type="InterPro" id="IPR016656">
    <property type="entry name" value="TFIIE-bsu"/>
</dbReference>
<dbReference type="PANTHER" id="PTHR12716:SF8">
    <property type="entry name" value="TRANSCRIPTION INITIATION FACTOR IIE SUBUNIT BETA"/>
    <property type="match status" value="1"/>
</dbReference>
<gene>
    <name evidence="2" type="ORF">ENUP19_0085G0042</name>
    <name evidence="3" type="ORF">ENUP19_0162G0016</name>
</gene>
<dbReference type="EMBL" id="BAAFRS010000162">
    <property type="protein sequence ID" value="GAB1223824.1"/>
    <property type="molecule type" value="Genomic_DNA"/>
</dbReference>
<keyword evidence="4" id="KW-1185">Reference proteome</keyword>
<feature type="domain" description="TFIIE beta" evidence="1">
    <location>
        <begin position="1"/>
        <end position="73"/>
    </location>
</feature>
<evidence type="ECO:0000313" key="3">
    <source>
        <dbReference type="EMBL" id="GAB1223824.1"/>
    </source>
</evidence>
<sequence>MNYGMDVRTQQSAIVEHLKKNRKEYDIKQILNELGYDVSEGTELFQRLSTMSSSVEYNPVRKTFKYKPKINATNLKELIDIIHDSKFKSVARSLLDDAYPDVEKDLASMVEHPEKYDIVVVEEGGRSKEIYFFSDPKKRLLHDLPNLDREIVGKWKELSGTKDEDFEKTVKGSGLIPYHYSAQNSIKKSRKD</sequence>
<evidence type="ECO:0000259" key="1">
    <source>
        <dbReference type="PROSITE" id="PS51351"/>
    </source>
</evidence>
<dbReference type="InterPro" id="IPR003166">
    <property type="entry name" value="TFIIE_bsu_DNA-bd"/>
</dbReference>
<reference evidence="3 4" key="1">
    <citation type="journal article" date="2019" name="PLoS Negl. Trop. Dis.">
        <title>Whole genome sequencing of Entamoeba nuttalli reveals mammalian host-related molecular signatures and a novel octapeptide-repeat surface protein.</title>
        <authorList>
            <person name="Tanaka M."/>
            <person name="Makiuchi T."/>
            <person name="Komiyama T."/>
            <person name="Shiina T."/>
            <person name="Osaki K."/>
            <person name="Tachibana H."/>
        </authorList>
    </citation>
    <scope>NUCLEOTIDE SEQUENCE [LARGE SCALE GENOMIC DNA]</scope>
    <source>
        <strain evidence="3 4">P19-061405</strain>
    </source>
</reference>